<evidence type="ECO:0000256" key="1">
    <source>
        <dbReference type="SAM" id="Phobius"/>
    </source>
</evidence>
<proteinExistence type="predicted"/>
<dbReference type="OrthoDB" id="6238374at2"/>
<comment type="caution">
    <text evidence="2">The sequence shown here is derived from an EMBL/GenBank/DDBJ whole genome shotgun (WGS) entry which is preliminary data.</text>
</comment>
<evidence type="ECO:0000313" key="2">
    <source>
        <dbReference type="EMBL" id="RUO37596.1"/>
    </source>
</evidence>
<dbReference type="EMBL" id="PIPP01000002">
    <property type="protein sequence ID" value="RUO37596.1"/>
    <property type="molecule type" value="Genomic_DNA"/>
</dbReference>
<dbReference type="RefSeq" id="WP_126806967.1">
    <property type="nucleotide sequence ID" value="NZ_PIPP01000002.1"/>
</dbReference>
<reference evidence="3" key="1">
    <citation type="journal article" date="2018" name="Front. Microbiol.">
        <title>Genome-Based Analysis Reveals the Taxonomy and Diversity of the Family Idiomarinaceae.</title>
        <authorList>
            <person name="Liu Y."/>
            <person name="Lai Q."/>
            <person name="Shao Z."/>
        </authorList>
    </citation>
    <scope>NUCLEOTIDE SEQUENCE [LARGE SCALE GENOMIC DNA]</scope>
    <source>
        <strain evidence="3">AIS</strain>
    </source>
</reference>
<gene>
    <name evidence="2" type="ORF">CWE13_06485</name>
</gene>
<organism evidence="2 3">
    <name type="scientific">Aliidiomarina shirensis</name>
    <dbReference type="NCBI Taxonomy" id="1048642"/>
    <lineage>
        <taxon>Bacteria</taxon>
        <taxon>Pseudomonadati</taxon>
        <taxon>Pseudomonadota</taxon>
        <taxon>Gammaproteobacteria</taxon>
        <taxon>Alteromonadales</taxon>
        <taxon>Idiomarinaceae</taxon>
        <taxon>Aliidiomarina</taxon>
    </lineage>
</organism>
<evidence type="ECO:0008006" key="4">
    <source>
        <dbReference type="Google" id="ProtNLM"/>
    </source>
</evidence>
<evidence type="ECO:0000313" key="3">
    <source>
        <dbReference type="Proteomes" id="UP000286934"/>
    </source>
</evidence>
<name>A0A432WUZ8_9GAMM</name>
<protein>
    <recommendedName>
        <fullName evidence="4">Type II secretory pathway component</fullName>
    </recommendedName>
</protein>
<sequence>MFHNRDQNKKNRFRHRFVRQRGGALAVAIFIIVVMSILGVAMVRILGDLGRATVSDVYGTRAYAAARSGAELFLTDLFPLDAPVDTSVCSVRDTSVPLNNPFTPDLTQAFAVPGLNGCSAEVACDYLDLGAIDPAYTGTHFRIITRGICDAGDMEYSKEVILEAIDGGS</sequence>
<accession>A0A432WUZ8</accession>
<dbReference type="AlphaFoldDB" id="A0A432WUZ8"/>
<dbReference type="Proteomes" id="UP000286934">
    <property type="component" value="Unassembled WGS sequence"/>
</dbReference>
<feature type="transmembrane region" description="Helical" evidence="1">
    <location>
        <begin position="21"/>
        <end position="46"/>
    </location>
</feature>
<keyword evidence="1" id="KW-0472">Membrane</keyword>
<keyword evidence="1" id="KW-1133">Transmembrane helix</keyword>
<keyword evidence="1" id="KW-0812">Transmembrane</keyword>
<keyword evidence="3" id="KW-1185">Reference proteome</keyword>